<keyword evidence="3" id="KW-1185">Reference proteome</keyword>
<dbReference type="OrthoDB" id="8021353at2"/>
<organism evidence="2 3">
    <name type="scientific">Methylorubrum salsuginis</name>
    <dbReference type="NCBI Taxonomy" id="414703"/>
    <lineage>
        <taxon>Bacteria</taxon>
        <taxon>Pseudomonadati</taxon>
        <taxon>Pseudomonadota</taxon>
        <taxon>Alphaproteobacteria</taxon>
        <taxon>Hyphomicrobiales</taxon>
        <taxon>Methylobacteriaceae</taxon>
        <taxon>Methylorubrum</taxon>
    </lineage>
</organism>
<accession>A0A1I4C903</accession>
<keyword evidence="1" id="KW-0732">Signal</keyword>
<protein>
    <submittedName>
        <fullName evidence="2">Uncharacterized protein</fullName>
    </submittedName>
</protein>
<evidence type="ECO:0000256" key="1">
    <source>
        <dbReference type="SAM" id="SignalP"/>
    </source>
</evidence>
<proteinExistence type="predicted"/>
<gene>
    <name evidence="2" type="ORF">SAMN04488125_104114</name>
</gene>
<feature type="signal peptide" evidence="1">
    <location>
        <begin position="1"/>
        <end position="23"/>
    </location>
</feature>
<evidence type="ECO:0000313" key="3">
    <source>
        <dbReference type="Proteomes" id="UP000198804"/>
    </source>
</evidence>
<dbReference type="AlphaFoldDB" id="A0A1I4C903"/>
<reference evidence="3" key="1">
    <citation type="submission" date="2016-10" db="EMBL/GenBank/DDBJ databases">
        <authorList>
            <person name="Varghese N."/>
            <person name="Submissions S."/>
        </authorList>
    </citation>
    <scope>NUCLEOTIDE SEQUENCE [LARGE SCALE GENOMIC DNA]</scope>
    <source>
        <strain evidence="3">CGMCC 1.6474</strain>
    </source>
</reference>
<dbReference type="RefSeq" id="WP_091943549.1">
    <property type="nucleotide sequence ID" value="NZ_FOSV01000004.1"/>
</dbReference>
<name>A0A1I4C903_9HYPH</name>
<dbReference type="Proteomes" id="UP000198804">
    <property type="component" value="Unassembled WGS sequence"/>
</dbReference>
<sequence length="86" mass="9651">MTKLAVILAGASAAALLAGPAQAYDWGGGTCVGYGCARVLDDGYRDGYRPVRQYRRVEEIEERPVRVIERRSVRRVYEIDEDDDED</sequence>
<feature type="chain" id="PRO_5011566960" evidence="1">
    <location>
        <begin position="24"/>
        <end position="86"/>
    </location>
</feature>
<evidence type="ECO:0000313" key="2">
    <source>
        <dbReference type="EMBL" id="SFK77654.1"/>
    </source>
</evidence>
<dbReference type="EMBL" id="FOSV01000004">
    <property type="protein sequence ID" value="SFK77654.1"/>
    <property type="molecule type" value="Genomic_DNA"/>
</dbReference>